<name>A0AAD6VCW5_9AGAR</name>
<dbReference type="Proteomes" id="UP001219525">
    <property type="component" value="Unassembled WGS sequence"/>
</dbReference>
<gene>
    <name evidence="2" type="ORF">GGX14DRAFT_643355</name>
</gene>
<dbReference type="EMBL" id="JARJCW010000040">
    <property type="protein sequence ID" value="KAJ7206320.1"/>
    <property type="molecule type" value="Genomic_DNA"/>
</dbReference>
<organism evidence="2 3">
    <name type="scientific">Mycena pura</name>
    <dbReference type="NCBI Taxonomy" id="153505"/>
    <lineage>
        <taxon>Eukaryota</taxon>
        <taxon>Fungi</taxon>
        <taxon>Dikarya</taxon>
        <taxon>Basidiomycota</taxon>
        <taxon>Agaricomycotina</taxon>
        <taxon>Agaricomycetes</taxon>
        <taxon>Agaricomycetidae</taxon>
        <taxon>Agaricales</taxon>
        <taxon>Marasmiineae</taxon>
        <taxon>Mycenaceae</taxon>
        <taxon>Mycena</taxon>
    </lineage>
</organism>
<keyword evidence="3" id="KW-1185">Reference proteome</keyword>
<evidence type="ECO:0000256" key="1">
    <source>
        <dbReference type="SAM" id="MobiDB-lite"/>
    </source>
</evidence>
<feature type="compositionally biased region" description="Polar residues" evidence="1">
    <location>
        <begin position="97"/>
        <end position="107"/>
    </location>
</feature>
<sequence length="305" mass="33378">MVTTRTKTYASVAQTTRTSQRTLLQEVADVGVSFNERNEPNVVAAEGDAEPEAGRVPAATQHALRVANSPRIRDLSWYSASGKVNCEESVRDLPPSGGSNSPDQSGDSGALSLRSESFGPILRNSVDQRSTEGEFIVPRHTVKRTLEWSARSRLGNKYQFFPSWFDLSQDVDQLGPIPREWLEKDDKDVQAASGDTLEHVNNQGAGAGVQVESMAIIVEVPEDSRADDAKQPNKGKGVSAGERSAGFAAYLDKMQRDGAAKSSSSNKPEKKEKAGMNKTTFMRPGSQPEFRLEFELEREAKLEFV</sequence>
<feature type="region of interest" description="Disordered" evidence="1">
    <location>
        <begin position="221"/>
        <end position="289"/>
    </location>
</feature>
<feature type="compositionally biased region" description="Basic and acidic residues" evidence="1">
    <location>
        <begin position="222"/>
        <end position="231"/>
    </location>
</feature>
<evidence type="ECO:0000313" key="2">
    <source>
        <dbReference type="EMBL" id="KAJ7206320.1"/>
    </source>
</evidence>
<dbReference type="AlphaFoldDB" id="A0AAD6VCW5"/>
<accession>A0AAD6VCW5</accession>
<feature type="region of interest" description="Disordered" evidence="1">
    <location>
        <begin position="89"/>
        <end position="113"/>
    </location>
</feature>
<evidence type="ECO:0000313" key="3">
    <source>
        <dbReference type="Proteomes" id="UP001219525"/>
    </source>
</evidence>
<proteinExistence type="predicted"/>
<protein>
    <submittedName>
        <fullName evidence="2">Uncharacterized protein</fullName>
    </submittedName>
</protein>
<reference evidence="2" key="1">
    <citation type="submission" date="2023-03" db="EMBL/GenBank/DDBJ databases">
        <title>Massive genome expansion in bonnet fungi (Mycena s.s.) driven by repeated elements and novel gene families across ecological guilds.</title>
        <authorList>
            <consortium name="Lawrence Berkeley National Laboratory"/>
            <person name="Harder C.B."/>
            <person name="Miyauchi S."/>
            <person name="Viragh M."/>
            <person name="Kuo A."/>
            <person name="Thoen E."/>
            <person name="Andreopoulos B."/>
            <person name="Lu D."/>
            <person name="Skrede I."/>
            <person name="Drula E."/>
            <person name="Henrissat B."/>
            <person name="Morin E."/>
            <person name="Kohler A."/>
            <person name="Barry K."/>
            <person name="LaButti K."/>
            <person name="Morin E."/>
            <person name="Salamov A."/>
            <person name="Lipzen A."/>
            <person name="Mereny Z."/>
            <person name="Hegedus B."/>
            <person name="Baldrian P."/>
            <person name="Stursova M."/>
            <person name="Weitz H."/>
            <person name="Taylor A."/>
            <person name="Grigoriev I.V."/>
            <person name="Nagy L.G."/>
            <person name="Martin F."/>
            <person name="Kauserud H."/>
        </authorList>
    </citation>
    <scope>NUCLEOTIDE SEQUENCE</scope>
    <source>
        <strain evidence="2">9144</strain>
    </source>
</reference>
<comment type="caution">
    <text evidence="2">The sequence shown here is derived from an EMBL/GenBank/DDBJ whole genome shotgun (WGS) entry which is preliminary data.</text>
</comment>